<evidence type="ECO:0000313" key="1">
    <source>
        <dbReference type="EMBL" id="KKL85543.1"/>
    </source>
</evidence>
<name>A0A0F9FGZ5_9ZZZZ</name>
<gene>
    <name evidence="1" type="ORF">LCGC14_1953700</name>
</gene>
<proteinExistence type="predicted"/>
<comment type="caution">
    <text evidence="1">The sequence shown here is derived from an EMBL/GenBank/DDBJ whole genome shotgun (WGS) entry which is preliminary data.</text>
</comment>
<protein>
    <submittedName>
        <fullName evidence="1">Uncharacterized protein</fullName>
    </submittedName>
</protein>
<dbReference type="AlphaFoldDB" id="A0A0F9FGZ5"/>
<dbReference type="EMBL" id="LAZR01021376">
    <property type="protein sequence ID" value="KKL85543.1"/>
    <property type="molecule type" value="Genomic_DNA"/>
</dbReference>
<sequence>MKLVTKCPIQIMEAGGTIGIDVTYTRANWELARLEEFVKHFDVDSYDCEWTDKGLIEDDYVSVFLISPRTAGFKSLYGVLERLRDMAAPADLSNC</sequence>
<organism evidence="1">
    <name type="scientific">marine sediment metagenome</name>
    <dbReference type="NCBI Taxonomy" id="412755"/>
    <lineage>
        <taxon>unclassified sequences</taxon>
        <taxon>metagenomes</taxon>
        <taxon>ecological metagenomes</taxon>
    </lineage>
</organism>
<accession>A0A0F9FGZ5</accession>
<reference evidence="1" key="1">
    <citation type="journal article" date="2015" name="Nature">
        <title>Complex archaea that bridge the gap between prokaryotes and eukaryotes.</title>
        <authorList>
            <person name="Spang A."/>
            <person name="Saw J.H."/>
            <person name="Jorgensen S.L."/>
            <person name="Zaremba-Niedzwiedzka K."/>
            <person name="Martijn J."/>
            <person name="Lind A.E."/>
            <person name="van Eijk R."/>
            <person name="Schleper C."/>
            <person name="Guy L."/>
            <person name="Ettema T.J."/>
        </authorList>
    </citation>
    <scope>NUCLEOTIDE SEQUENCE</scope>
</reference>